<dbReference type="InterPro" id="IPR005119">
    <property type="entry name" value="LysR_subst-bd"/>
</dbReference>
<keyword evidence="7" id="KW-1185">Reference proteome</keyword>
<name>A0ABU6DQI3_9GAMM</name>
<proteinExistence type="inferred from homology"/>
<keyword evidence="4" id="KW-0804">Transcription</keyword>
<evidence type="ECO:0000256" key="3">
    <source>
        <dbReference type="ARBA" id="ARBA00023125"/>
    </source>
</evidence>
<dbReference type="InterPro" id="IPR000847">
    <property type="entry name" value="LysR_HTH_N"/>
</dbReference>
<keyword evidence="3" id="KW-0238">DNA-binding</keyword>
<feature type="domain" description="HTH lysR-type" evidence="5">
    <location>
        <begin position="1"/>
        <end position="60"/>
    </location>
</feature>
<organism evidence="6 7">
    <name type="scientific">Acinetobacter pollinis</name>
    <dbReference type="NCBI Taxonomy" id="2605270"/>
    <lineage>
        <taxon>Bacteria</taxon>
        <taxon>Pseudomonadati</taxon>
        <taxon>Pseudomonadota</taxon>
        <taxon>Gammaproteobacteria</taxon>
        <taxon>Moraxellales</taxon>
        <taxon>Moraxellaceae</taxon>
        <taxon>Acinetobacter</taxon>
    </lineage>
</organism>
<dbReference type="PANTHER" id="PTHR30126:SF91">
    <property type="entry name" value="LYSR FAMILY TRANSCRIPTIONAL REGULATOR"/>
    <property type="match status" value="1"/>
</dbReference>
<dbReference type="InterPro" id="IPR036390">
    <property type="entry name" value="WH_DNA-bd_sf"/>
</dbReference>
<protein>
    <submittedName>
        <fullName evidence="6">LysR family transcriptional regulator</fullName>
    </submittedName>
</protein>
<dbReference type="Pfam" id="PF00126">
    <property type="entry name" value="HTH_1"/>
    <property type="match status" value="1"/>
</dbReference>
<dbReference type="InterPro" id="IPR036388">
    <property type="entry name" value="WH-like_DNA-bd_sf"/>
</dbReference>
<reference evidence="6 7" key="1">
    <citation type="submission" date="2019-08" db="EMBL/GenBank/DDBJ databases">
        <title>Five species of Acinetobacter isolated from floral nectar and animal pollinators.</title>
        <authorList>
            <person name="Hendry T.A."/>
        </authorList>
    </citation>
    <scope>NUCLEOTIDE SEQUENCE [LARGE SCALE GENOMIC DNA]</scope>
    <source>
        <strain evidence="6 7">MD18.27</strain>
    </source>
</reference>
<dbReference type="CDD" id="cd05466">
    <property type="entry name" value="PBP2_LTTR_substrate"/>
    <property type="match status" value="1"/>
</dbReference>
<sequence>MNINQEQLLIFKTVIETGSFSAAARKLGKVPSAVSMSIANLEIDLNVQLFQRIGREPIPTEEANHLYKKTENLLIEMNQWKQYAFALGTGLEPALNIVIASELIHTPWIKYINALEQQFPTLEINIFSAPQEDAMRMLMQNEVQFALLFERELLDHREAFIELFSETIVPVSALEHSLSQQHQITLHELSTHRQIVVTSRDKAIKPELVFSKDYWRTDHYHLALTLIEQKLGWGFLPQVFLDSLKDKEGKNLTVLNITDFTYDLRYFIDLVWNKENSMGIAGQYLINYAREQRNK</sequence>
<evidence type="ECO:0000313" key="7">
    <source>
        <dbReference type="Proteomes" id="UP001339883"/>
    </source>
</evidence>
<evidence type="ECO:0000256" key="2">
    <source>
        <dbReference type="ARBA" id="ARBA00023015"/>
    </source>
</evidence>
<dbReference type="Gene3D" id="1.10.10.10">
    <property type="entry name" value="Winged helix-like DNA-binding domain superfamily/Winged helix DNA-binding domain"/>
    <property type="match status" value="1"/>
</dbReference>
<dbReference type="PROSITE" id="PS50931">
    <property type="entry name" value="HTH_LYSR"/>
    <property type="match status" value="1"/>
</dbReference>
<dbReference type="RefSeq" id="WP_325774708.1">
    <property type="nucleotide sequence ID" value="NZ_VTDN01000002.1"/>
</dbReference>
<dbReference type="Proteomes" id="UP001339883">
    <property type="component" value="Unassembled WGS sequence"/>
</dbReference>
<evidence type="ECO:0000313" key="6">
    <source>
        <dbReference type="EMBL" id="MEB5476128.1"/>
    </source>
</evidence>
<dbReference type="EMBL" id="VTDN01000002">
    <property type="protein sequence ID" value="MEB5476128.1"/>
    <property type="molecule type" value="Genomic_DNA"/>
</dbReference>
<dbReference type="Pfam" id="PF03466">
    <property type="entry name" value="LysR_substrate"/>
    <property type="match status" value="1"/>
</dbReference>
<gene>
    <name evidence="6" type="ORF">I2F25_03530</name>
</gene>
<dbReference type="PANTHER" id="PTHR30126">
    <property type="entry name" value="HTH-TYPE TRANSCRIPTIONAL REGULATOR"/>
    <property type="match status" value="1"/>
</dbReference>
<comment type="caution">
    <text evidence="6">The sequence shown here is derived from an EMBL/GenBank/DDBJ whole genome shotgun (WGS) entry which is preliminary data.</text>
</comment>
<dbReference type="SUPFAM" id="SSF46785">
    <property type="entry name" value="Winged helix' DNA-binding domain"/>
    <property type="match status" value="1"/>
</dbReference>
<evidence type="ECO:0000256" key="4">
    <source>
        <dbReference type="ARBA" id="ARBA00023163"/>
    </source>
</evidence>
<evidence type="ECO:0000259" key="5">
    <source>
        <dbReference type="PROSITE" id="PS50931"/>
    </source>
</evidence>
<dbReference type="SUPFAM" id="SSF53850">
    <property type="entry name" value="Periplasmic binding protein-like II"/>
    <property type="match status" value="1"/>
</dbReference>
<dbReference type="Gene3D" id="3.40.190.290">
    <property type="match status" value="1"/>
</dbReference>
<evidence type="ECO:0000256" key="1">
    <source>
        <dbReference type="ARBA" id="ARBA00009437"/>
    </source>
</evidence>
<keyword evidence="2" id="KW-0805">Transcription regulation</keyword>
<accession>A0ABU6DQI3</accession>
<comment type="similarity">
    <text evidence="1">Belongs to the LysR transcriptional regulatory family.</text>
</comment>